<evidence type="ECO:0000256" key="11">
    <source>
        <dbReference type="ARBA" id="ARBA00022968"/>
    </source>
</evidence>
<comment type="similarity">
    <text evidence="4">Belongs to the AB hydrolase superfamily. Lipase family.</text>
</comment>
<comment type="catalytic activity">
    <reaction evidence="1">
        <text>a triacylglycerol + H2O = a diacylglycerol + a fatty acid + H(+)</text>
        <dbReference type="Rhea" id="RHEA:12044"/>
        <dbReference type="ChEBI" id="CHEBI:15377"/>
        <dbReference type="ChEBI" id="CHEBI:15378"/>
        <dbReference type="ChEBI" id="CHEBI:17855"/>
        <dbReference type="ChEBI" id="CHEBI:18035"/>
        <dbReference type="ChEBI" id="CHEBI:28868"/>
        <dbReference type="EC" id="3.1.1.3"/>
    </reaction>
</comment>
<dbReference type="Pfam" id="PF01764">
    <property type="entry name" value="Lipase_3"/>
    <property type="match status" value="1"/>
</dbReference>
<dbReference type="PANTHER" id="PTHR47175:SF2">
    <property type="entry name" value="LIPASE ATG15-RELATED"/>
    <property type="match status" value="1"/>
</dbReference>
<dbReference type="PROSITE" id="PS51421">
    <property type="entry name" value="RAS"/>
    <property type="match status" value="1"/>
</dbReference>
<keyword evidence="12" id="KW-1133">Transmembrane helix</keyword>
<dbReference type="GO" id="GO:0034727">
    <property type="term" value="P:piecemeal microautophagy of the nucleus"/>
    <property type="evidence" value="ECO:0007669"/>
    <property type="project" value="TreeGrafter"/>
</dbReference>
<dbReference type="EC" id="3.1.1.3" evidence="6"/>
<keyword evidence="14" id="KW-0443">Lipid metabolism</keyword>
<reference evidence="21 22" key="1">
    <citation type="submission" date="2016-10" db="EMBL/GenBank/DDBJ databases">
        <title>The genome of Paramicrosporidium saccamoebae is the missing link in understanding Cryptomycota and Microsporidia evolution.</title>
        <authorList>
            <person name="Quandt C.A."/>
            <person name="Beaudet D."/>
            <person name="Corsaro D."/>
            <person name="Michel R."/>
            <person name="Corradi N."/>
            <person name="James T."/>
        </authorList>
    </citation>
    <scope>NUCLEOTIDE SEQUENCE [LARGE SCALE GENOMIC DNA]</scope>
    <source>
        <strain evidence="21 22">KSL3</strain>
    </source>
</reference>
<keyword evidence="9" id="KW-0378">Hydrolase</keyword>
<dbReference type="GO" id="GO:0004806">
    <property type="term" value="F:triacylglycerol lipase activity"/>
    <property type="evidence" value="ECO:0007669"/>
    <property type="project" value="UniProtKB-EC"/>
</dbReference>
<evidence type="ECO:0000256" key="7">
    <source>
        <dbReference type="ARBA" id="ARBA00022692"/>
    </source>
</evidence>
<keyword evidence="7" id="KW-0812">Transmembrane</keyword>
<evidence type="ECO:0000256" key="17">
    <source>
        <dbReference type="ARBA" id="ARBA00024663"/>
    </source>
</evidence>
<comment type="subunit">
    <text evidence="5">Binds to both phosphatidylinositol (PI) and phosphatidylinositol 3,5-bisphosphate (PIP2).</text>
</comment>
<dbReference type="SMART" id="SM00174">
    <property type="entry name" value="RHO"/>
    <property type="match status" value="1"/>
</dbReference>
<keyword evidence="19" id="KW-0175">Coiled coil</keyword>
<dbReference type="Proteomes" id="UP000240830">
    <property type="component" value="Unassembled WGS sequence"/>
</dbReference>
<feature type="non-terminal residue" evidence="21">
    <location>
        <position position="896"/>
    </location>
</feature>
<keyword evidence="22" id="KW-1185">Reference proteome</keyword>
<keyword evidence="10" id="KW-0442">Lipid degradation</keyword>
<evidence type="ECO:0000256" key="15">
    <source>
        <dbReference type="ARBA" id="ARBA00023136"/>
    </source>
</evidence>
<dbReference type="FunFam" id="3.40.50.300:FF:001447">
    <property type="entry name" value="Ras-related protein Rab-1B"/>
    <property type="match status" value="1"/>
</dbReference>
<dbReference type="SUPFAM" id="SSF53474">
    <property type="entry name" value="alpha/beta-Hydrolases"/>
    <property type="match status" value="1"/>
</dbReference>
<dbReference type="PROSITE" id="PS51419">
    <property type="entry name" value="RAB"/>
    <property type="match status" value="1"/>
</dbReference>
<dbReference type="InterPro" id="IPR002921">
    <property type="entry name" value="Fungal_lipase-type"/>
</dbReference>
<dbReference type="PANTHER" id="PTHR47175">
    <property type="entry name" value="LIPASE ATG15-RELATED"/>
    <property type="match status" value="1"/>
</dbReference>
<dbReference type="GO" id="GO:0006660">
    <property type="term" value="P:phosphatidylserine catabolic process"/>
    <property type="evidence" value="ECO:0007669"/>
    <property type="project" value="TreeGrafter"/>
</dbReference>
<dbReference type="InterPro" id="IPR029058">
    <property type="entry name" value="AB_hydrolase_fold"/>
</dbReference>
<dbReference type="OrthoDB" id="58570at2759"/>
<name>A0A2H9TNP1_9FUNG</name>
<sequence length="896" mass="100571">MNSSGTLGQIIEAQNSEIQRLKASYEEAAPISLPAAFEVSSDQDLKMMEELVKELQKKIEATEKRAEENVSMTREQYRDLLTAAETEISQLYSFMADKAIAFGSLEKRLQEKVVKFKDFKRKTEAEQAKTNALIEELEKQREDFRTKATETLEEMRQTRIPSAPAPPNPNAESCKRELENLREEWRDCVCLRPPPKVREDNRRLDPVKDEKAIDVTISSGSQETLSCKEAIRKWRQELQRDDRNPERIPAGCGGELSISEMERMSIEEVSRLRSKDLNARQIAAIPVENIIYLNTKDLPDLTNEPSHPCNGFTTLQLRVLSDTGSIYLVDTTTSIPVMYANNKTPSCPGDDWPMPTLSRELKIVVLGTGGVGKSALSLQFVQSVFVEKYDPTIEDSYRKVVEVPGDWVGGNGTSVALEIMDTAGTEQFTAMRDLYMRSGDAFLLVYAVNSLASLDALTPLYEQLGRIHPDAPILLVGNKCDLETEREVSRGTAKQLGERWGVGVMESSARKDLNVTDTFMRLVEVALKEEDETNGTGAEKALKAQRSGDREEQMRLFANVRPWDVKGIFGVRKNWPQEEVTVISKEAYVFDMGSRGRAEEAPEYAPYFNRLPTLLPKPDDYATVLSFARMAANSYIARSLDGWRNSSDYTDDDGFGWEGTGLRGHIFTNERRTIVVVSFKGTSTIVHGGETVARDKYMDNIMFSCCCARVDISWTPVCGCYRGQTQCDVACLKKTIRDDETSYYHEALAVVQLVLAKYPRAQLWFTGHSLGGAIAALMAVTVRNTAAITFSSPGPYLYARHLGLDTDAPGTQWRHPVWNFGLTSDPIFTGTCTGLVTSCYLSGYAMETAGRHGMDCTYYVKSWQPDVSTHRIDWFIDHVLEKPDKYQLPVCIPNRN</sequence>
<dbReference type="GO" id="GO:0034496">
    <property type="term" value="P:multivesicular body membrane disassembly"/>
    <property type="evidence" value="ECO:0007669"/>
    <property type="project" value="TreeGrafter"/>
</dbReference>
<feature type="domain" description="Fungal lipase-type" evidence="20">
    <location>
        <begin position="742"/>
        <end position="786"/>
    </location>
</feature>
<dbReference type="SMART" id="SM00173">
    <property type="entry name" value="RAS"/>
    <property type="match status" value="1"/>
</dbReference>
<dbReference type="SMART" id="SM00175">
    <property type="entry name" value="RAB"/>
    <property type="match status" value="1"/>
</dbReference>
<dbReference type="GO" id="GO:0004620">
    <property type="term" value="F:phospholipase activity"/>
    <property type="evidence" value="ECO:0007669"/>
    <property type="project" value="TreeGrafter"/>
</dbReference>
<dbReference type="STRING" id="1246581.A0A2H9TNP1"/>
<comment type="function">
    <text evidence="17">Lipase which is essential for lysis of subvacuolar cytoplasm to vacuole targeted bodies and intravacuolar autophagic bodies. Involved in the lysis of intravacuolar multivesicular body (MVB) vesicles. The intravacuolar membrane disintegration by ATG15 is critical to life span extension.</text>
</comment>
<dbReference type="SUPFAM" id="SSF52540">
    <property type="entry name" value="P-loop containing nucleoside triphosphate hydrolases"/>
    <property type="match status" value="1"/>
</dbReference>
<dbReference type="EMBL" id="MTSL01000069">
    <property type="protein sequence ID" value="PJF19290.1"/>
    <property type="molecule type" value="Genomic_DNA"/>
</dbReference>
<comment type="caution">
    <text evidence="21">The sequence shown here is derived from an EMBL/GenBank/DDBJ whole genome shotgun (WGS) entry which is preliminary data.</text>
</comment>
<dbReference type="InterPro" id="IPR050805">
    <property type="entry name" value="ATG15_Lipase"/>
</dbReference>
<evidence type="ECO:0000256" key="1">
    <source>
        <dbReference type="ARBA" id="ARBA00001024"/>
    </source>
</evidence>
<evidence type="ECO:0000256" key="14">
    <source>
        <dbReference type="ARBA" id="ARBA00023098"/>
    </source>
</evidence>
<evidence type="ECO:0000256" key="12">
    <source>
        <dbReference type="ARBA" id="ARBA00022989"/>
    </source>
</evidence>
<dbReference type="AlphaFoldDB" id="A0A2H9TNP1"/>
<evidence type="ECO:0000259" key="20">
    <source>
        <dbReference type="Pfam" id="PF01764"/>
    </source>
</evidence>
<evidence type="ECO:0000256" key="19">
    <source>
        <dbReference type="SAM" id="Coils"/>
    </source>
</evidence>
<evidence type="ECO:0000256" key="10">
    <source>
        <dbReference type="ARBA" id="ARBA00022963"/>
    </source>
</evidence>
<evidence type="ECO:0000256" key="13">
    <source>
        <dbReference type="ARBA" id="ARBA00023006"/>
    </source>
</evidence>
<dbReference type="InterPro" id="IPR005225">
    <property type="entry name" value="Small_GTP-bd"/>
</dbReference>
<organism evidence="21 22">
    <name type="scientific">Paramicrosporidium saccamoebae</name>
    <dbReference type="NCBI Taxonomy" id="1246581"/>
    <lineage>
        <taxon>Eukaryota</taxon>
        <taxon>Fungi</taxon>
        <taxon>Fungi incertae sedis</taxon>
        <taxon>Cryptomycota</taxon>
        <taxon>Cryptomycota incertae sedis</taxon>
        <taxon>Paramicrosporidium</taxon>
    </lineage>
</organism>
<keyword evidence="15" id="KW-0472">Membrane</keyword>
<gene>
    <name evidence="21" type="ORF">PSACC_00895</name>
</gene>
<feature type="coiled-coil region" evidence="19">
    <location>
        <begin position="45"/>
        <end position="72"/>
    </location>
</feature>
<accession>A0A2H9TNP1</accession>
<dbReference type="InterPro" id="IPR027417">
    <property type="entry name" value="P-loop_NTPase"/>
</dbReference>
<dbReference type="Pfam" id="PF00071">
    <property type="entry name" value="Ras"/>
    <property type="match status" value="1"/>
</dbReference>
<keyword evidence="11" id="KW-0735">Signal-anchor</keyword>
<evidence type="ECO:0000256" key="9">
    <source>
        <dbReference type="ARBA" id="ARBA00022801"/>
    </source>
</evidence>
<protein>
    <recommendedName>
        <fullName evidence="6">triacylglycerol lipase</fullName>
        <ecNumber evidence="6">3.1.1.3</ecNumber>
    </recommendedName>
    <alternativeName>
        <fullName evidence="18">Autophagy-related protein 15</fullName>
    </alternativeName>
</protein>
<dbReference type="GO" id="GO:0005775">
    <property type="term" value="C:vacuolar lumen"/>
    <property type="evidence" value="ECO:0007669"/>
    <property type="project" value="TreeGrafter"/>
</dbReference>
<dbReference type="Gene3D" id="3.40.50.300">
    <property type="entry name" value="P-loop containing nucleotide triphosphate hydrolases"/>
    <property type="match status" value="1"/>
</dbReference>
<keyword evidence="16" id="KW-0325">Glycoprotein</keyword>
<evidence type="ECO:0000256" key="5">
    <source>
        <dbReference type="ARBA" id="ARBA00011137"/>
    </source>
</evidence>
<dbReference type="CDD" id="cd00876">
    <property type="entry name" value="Ras"/>
    <property type="match status" value="1"/>
</dbReference>
<keyword evidence="13" id="KW-0072">Autophagy</keyword>
<evidence type="ECO:0000256" key="8">
    <source>
        <dbReference type="ARBA" id="ARBA00022753"/>
    </source>
</evidence>
<evidence type="ECO:0000256" key="16">
    <source>
        <dbReference type="ARBA" id="ARBA00023180"/>
    </source>
</evidence>
<keyword evidence="8" id="KW-0967">Endosome</keyword>
<dbReference type="CDD" id="cd00519">
    <property type="entry name" value="Lipase_3"/>
    <property type="match status" value="1"/>
</dbReference>
<dbReference type="InterPro" id="IPR001806">
    <property type="entry name" value="Small_GTPase"/>
</dbReference>
<evidence type="ECO:0000256" key="18">
    <source>
        <dbReference type="ARBA" id="ARBA00029828"/>
    </source>
</evidence>
<evidence type="ECO:0000256" key="6">
    <source>
        <dbReference type="ARBA" id="ARBA00013279"/>
    </source>
</evidence>
<dbReference type="NCBIfam" id="TIGR00231">
    <property type="entry name" value="small_GTP"/>
    <property type="match status" value="1"/>
</dbReference>
<evidence type="ECO:0000313" key="22">
    <source>
        <dbReference type="Proteomes" id="UP000240830"/>
    </source>
</evidence>
<dbReference type="GO" id="GO:0003924">
    <property type="term" value="F:GTPase activity"/>
    <property type="evidence" value="ECO:0007669"/>
    <property type="project" value="InterPro"/>
</dbReference>
<comment type="subcellular location">
    <subcellularLocation>
        <location evidence="3">Endosome</location>
        <location evidence="3">Multivesicular body membrane</location>
        <topology evidence="3">Single-pass type II membrane protein</topology>
    </subcellularLocation>
    <subcellularLocation>
        <location evidence="2">Prevacuolar compartment membrane</location>
        <topology evidence="2">Single-pass type II membrane protein</topology>
    </subcellularLocation>
</comment>
<dbReference type="GO" id="GO:0032585">
    <property type="term" value="C:multivesicular body membrane"/>
    <property type="evidence" value="ECO:0007669"/>
    <property type="project" value="UniProtKB-SubCell"/>
</dbReference>
<evidence type="ECO:0000313" key="21">
    <source>
        <dbReference type="EMBL" id="PJF19290.1"/>
    </source>
</evidence>
<dbReference type="Gene3D" id="3.40.50.1820">
    <property type="entry name" value="alpha/beta hydrolase"/>
    <property type="match status" value="1"/>
</dbReference>
<dbReference type="GO" id="GO:0005525">
    <property type="term" value="F:GTP binding"/>
    <property type="evidence" value="ECO:0007669"/>
    <property type="project" value="InterPro"/>
</dbReference>
<dbReference type="GO" id="GO:0046461">
    <property type="term" value="P:neutral lipid catabolic process"/>
    <property type="evidence" value="ECO:0007669"/>
    <property type="project" value="TreeGrafter"/>
</dbReference>
<feature type="coiled-coil region" evidence="19">
    <location>
        <begin position="120"/>
        <end position="154"/>
    </location>
</feature>
<dbReference type="PRINTS" id="PR00449">
    <property type="entry name" value="RASTRNSFRMNG"/>
</dbReference>
<evidence type="ECO:0000256" key="4">
    <source>
        <dbReference type="ARBA" id="ARBA00010701"/>
    </source>
</evidence>
<evidence type="ECO:0000256" key="2">
    <source>
        <dbReference type="ARBA" id="ARBA00004270"/>
    </source>
</evidence>
<evidence type="ECO:0000256" key="3">
    <source>
        <dbReference type="ARBA" id="ARBA00004343"/>
    </source>
</evidence>
<proteinExistence type="inferred from homology"/>